<dbReference type="EMBL" id="NHYD01000916">
    <property type="protein sequence ID" value="PPQ92919.1"/>
    <property type="molecule type" value="Genomic_DNA"/>
</dbReference>
<proteinExistence type="predicted"/>
<keyword evidence="3" id="KW-1185">Reference proteome</keyword>
<dbReference type="OrthoDB" id="3009876at2759"/>
<dbReference type="InParanoid" id="A0A409XQ52"/>
<dbReference type="STRING" id="93625.A0A409XQ52"/>
<comment type="caution">
    <text evidence="2">The sequence shown here is derived from an EMBL/GenBank/DDBJ whole genome shotgun (WGS) entry which is preliminary data.</text>
</comment>
<reference evidence="2 3" key="1">
    <citation type="journal article" date="2018" name="Evol. Lett.">
        <title>Horizontal gene cluster transfer increased hallucinogenic mushroom diversity.</title>
        <authorList>
            <person name="Reynolds H.T."/>
            <person name="Vijayakumar V."/>
            <person name="Gluck-Thaler E."/>
            <person name="Korotkin H.B."/>
            <person name="Matheny P.B."/>
            <person name="Slot J.C."/>
        </authorList>
    </citation>
    <scope>NUCLEOTIDE SEQUENCE [LARGE SCALE GENOMIC DNA]</scope>
    <source>
        <strain evidence="2 3">2631</strain>
    </source>
</reference>
<organism evidence="2 3">
    <name type="scientific">Psilocybe cyanescens</name>
    <dbReference type="NCBI Taxonomy" id="93625"/>
    <lineage>
        <taxon>Eukaryota</taxon>
        <taxon>Fungi</taxon>
        <taxon>Dikarya</taxon>
        <taxon>Basidiomycota</taxon>
        <taxon>Agaricomycotina</taxon>
        <taxon>Agaricomycetes</taxon>
        <taxon>Agaricomycetidae</taxon>
        <taxon>Agaricales</taxon>
        <taxon>Agaricineae</taxon>
        <taxon>Strophariaceae</taxon>
        <taxon>Psilocybe</taxon>
    </lineage>
</organism>
<dbReference type="AlphaFoldDB" id="A0A409XQ52"/>
<protein>
    <submittedName>
        <fullName evidence="2">Uncharacterized protein</fullName>
    </submittedName>
</protein>
<feature type="region of interest" description="Disordered" evidence="1">
    <location>
        <begin position="324"/>
        <end position="403"/>
    </location>
</feature>
<dbReference type="Proteomes" id="UP000283269">
    <property type="component" value="Unassembled WGS sequence"/>
</dbReference>
<evidence type="ECO:0000313" key="3">
    <source>
        <dbReference type="Proteomes" id="UP000283269"/>
    </source>
</evidence>
<evidence type="ECO:0000256" key="1">
    <source>
        <dbReference type="SAM" id="MobiDB-lite"/>
    </source>
</evidence>
<feature type="compositionally biased region" description="Basic residues" evidence="1">
    <location>
        <begin position="369"/>
        <end position="381"/>
    </location>
</feature>
<accession>A0A409XQ52</accession>
<feature type="region of interest" description="Disordered" evidence="1">
    <location>
        <begin position="1"/>
        <end position="24"/>
    </location>
</feature>
<sequence>MPLASVLLPPTRLQNTTSKPAPLTEAQRKARTEHNHICQDKINEAVEEWKQTTLTTAADLSECFGMKPCHFLDLFFQDGAHLVHKHSKVNAYNAYLHMKAEELRDNEENPTLAKLHSEEFKTKYSNLGEDKLEEIITPRVQDVAHTFKTMQQMMNGLNRRVGVEGFICLVRNSPEYHMEPKWYFSNQALVNYMRVAVPIHKGWDIGYVSAKLEAFAIAGCNSINLCRTSKQQADEMKRQIREKICTMLVEITNNKTAVMHYIDYKEKIVQCYGVELIGWTYDKFTNPSILSTSLPALQALLDAINTRSCKFIWLTPLQLNEHHQERQKAIDNGSIPAPKTRKPRKDRGTKRKLINEPGKENENSNAPPKSKKRHTSAAKKKVLGDLVQPKSMETVDSEGSGED</sequence>
<feature type="compositionally biased region" description="Basic and acidic residues" evidence="1">
    <location>
        <begin position="353"/>
        <end position="362"/>
    </location>
</feature>
<gene>
    <name evidence="2" type="ORF">CVT25_000626</name>
</gene>
<feature type="compositionally biased region" description="Basic residues" evidence="1">
    <location>
        <begin position="339"/>
        <end position="352"/>
    </location>
</feature>
<evidence type="ECO:0000313" key="2">
    <source>
        <dbReference type="EMBL" id="PPQ92919.1"/>
    </source>
</evidence>
<name>A0A409XQ52_PSICY</name>